<name>A0A7K1YBQ3_9SPHI</name>
<reference evidence="2 3" key="1">
    <citation type="submission" date="2019-11" db="EMBL/GenBank/DDBJ databases">
        <title>Pedobacter sp. HMF7647 Genome sequencing and assembly.</title>
        <authorList>
            <person name="Kang H."/>
            <person name="Kim H."/>
            <person name="Joh K."/>
        </authorList>
    </citation>
    <scope>NUCLEOTIDE SEQUENCE [LARGE SCALE GENOMIC DNA]</scope>
    <source>
        <strain evidence="2 3">HMF7647</strain>
    </source>
</reference>
<evidence type="ECO:0000259" key="1">
    <source>
        <dbReference type="PROSITE" id="PS50910"/>
    </source>
</evidence>
<organism evidence="2 3">
    <name type="scientific">Hufsiella arboris</name>
    <dbReference type="NCBI Taxonomy" id="2695275"/>
    <lineage>
        <taxon>Bacteria</taxon>
        <taxon>Pseudomonadati</taxon>
        <taxon>Bacteroidota</taxon>
        <taxon>Sphingobacteriia</taxon>
        <taxon>Sphingobacteriales</taxon>
        <taxon>Sphingobacteriaceae</taxon>
        <taxon>Hufsiella</taxon>
    </lineage>
</organism>
<keyword evidence="3" id="KW-1185">Reference proteome</keyword>
<evidence type="ECO:0000313" key="3">
    <source>
        <dbReference type="Proteomes" id="UP000466586"/>
    </source>
</evidence>
<dbReference type="AlphaFoldDB" id="A0A7K1YBQ3"/>
<dbReference type="SMART" id="SM00748">
    <property type="entry name" value="HEPN"/>
    <property type="match status" value="1"/>
</dbReference>
<dbReference type="InterPro" id="IPR007842">
    <property type="entry name" value="HEPN_dom"/>
</dbReference>
<dbReference type="EMBL" id="WVHT01000006">
    <property type="protein sequence ID" value="MXV52032.1"/>
    <property type="molecule type" value="Genomic_DNA"/>
</dbReference>
<dbReference type="Pfam" id="PF05168">
    <property type="entry name" value="HEPN"/>
    <property type="match status" value="1"/>
</dbReference>
<protein>
    <submittedName>
        <fullName evidence="2">HEPN domain-containing protein</fullName>
    </submittedName>
</protein>
<sequence length="302" mass="34084">MKKQKLKLLNPIQPVDVESAQLKLISDKILQQFSVEKIICFGSKINNIQTRSCFAIEQDLSATSEDLNSFSLLVVPVTGEVIHDISIQQRIEEDCKFIANIAVVVDRMANINQALSNGSSFYTTIYHKGNVIFDNQKELFVTPGVGENTNKRVIKREKFWEHWYSLSSGFLKGAKYFGQEQNNELAVFMLHQALQHCYSGMLRVLIGYRTNSNSLRRLLQLIENALPDSSLAPFRKTTPEYARLTALLLKGFSDARYNDKFDVSASDVSKLISRIEEILISANATCQDRLLAIKEGKAKLVA</sequence>
<comment type="caution">
    <text evidence="2">The sequence shown here is derived from an EMBL/GenBank/DDBJ whole genome shotgun (WGS) entry which is preliminary data.</text>
</comment>
<accession>A0A7K1YBQ3</accession>
<dbReference type="RefSeq" id="WP_160845215.1">
    <property type="nucleotide sequence ID" value="NZ_WVHT01000006.1"/>
</dbReference>
<dbReference type="PROSITE" id="PS50910">
    <property type="entry name" value="HEPN"/>
    <property type="match status" value="1"/>
</dbReference>
<dbReference type="SUPFAM" id="SSF81593">
    <property type="entry name" value="Nucleotidyltransferase substrate binding subunit/domain"/>
    <property type="match status" value="1"/>
</dbReference>
<dbReference type="Gene3D" id="1.20.120.330">
    <property type="entry name" value="Nucleotidyltransferases domain 2"/>
    <property type="match status" value="1"/>
</dbReference>
<feature type="domain" description="HEPN" evidence="1">
    <location>
        <begin position="164"/>
        <end position="278"/>
    </location>
</feature>
<gene>
    <name evidence="2" type="ORF">GS399_13705</name>
</gene>
<proteinExistence type="predicted"/>
<evidence type="ECO:0000313" key="2">
    <source>
        <dbReference type="EMBL" id="MXV52032.1"/>
    </source>
</evidence>
<dbReference type="Proteomes" id="UP000466586">
    <property type="component" value="Unassembled WGS sequence"/>
</dbReference>